<accession>A0A2P8EF82</accession>
<reference evidence="3 4" key="1">
    <citation type="submission" date="2018-03" db="EMBL/GenBank/DDBJ databases">
        <title>Genomic Encyclopedia of Archaeal and Bacterial Type Strains, Phase II (KMG-II): from individual species to whole genera.</title>
        <authorList>
            <person name="Goeker M."/>
        </authorList>
    </citation>
    <scope>NUCLEOTIDE SEQUENCE [LARGE SCALE GENOMIC DNA]</scope>
    <source>
        <strain evidence="3 4">DSM 45211</strain>
    </source>
</reference>
<keyword evidence="1" id="KW-0680">Restriction system</keyword>
<organism evidence="3 4">
    <name type="scientific">Haloactinopolyspora alba</name>
    <dbReference type="NCBI Taxonomy" id="648780"/>
    <lineage>
        <taxon>Bacteria</taxon>
        <taxon>Bacillati</taxon>
        <taxon>Actinomycetota</taxon>
        <taxon>Actinomycetes</taxon>
        <taxon>Jiangellales</taxon>
        <taxon>Jiangellaceae</taxon>
        <taxon>Haloactinopolyspora</taxon>
    </lineage>
</organism>
<dbReference type="PANTHER" id="PTHR30408:SF12">
    <property type="entry name" value="TYPE I RESTRICTION ENZYME MJAVIII SPECIFICITY SUBUNIT"/>
    <property type="match status" value="1"/>
</dbReference>
<dbReference type="Gene3D" id="3.90.220.20">
    <property type="entry name" value="DNA methylase specificity domains"/>
    <property type="match status" value="2"/>
</dbReference>
<dbReference type="AlphaFoldDB" id="A0A2P8EF82"/>
<dbReference type="RefSeq" id="WP_106535234.1">
    <property type="nucleotide sequence ID" value="NZ_ML142897.1"/>
</dbReference>
<evidence type="ECO:0000313" key="4">
    <source>
        <dbReference type="Proteomes" id="UP000243528"/>
    </source>
</evidence>
<dbReference type="NCBIfam" id="NF047740">
    <property type="entry name" value="antiphage_MADS5"/>
    <property type="match status" value="1"/>
</dbReference>
<dbReference type="InterPro" id="IPR044946">
    <property type="entry name" value="Restrct_endonuc_typeI_TRD_sf"/>
</dbReference>
<dbReference type="InterPro" id="IPR052021">
    <property type="entry name" value="Type-I_RS_S_subunit"/>
</dbReference>
<dbReference type="EMBL" id="PYGE01000001">
    <property type="protein sequence ID" value="PSL08139.1"/>
    <property type="molecule type" value="Genomic_DNA"/>
</dbReference>
<protein>
    <submittedName>
        <fullName evidence="3">Type I restriction enzyme S subunit</fullName>
    </submittedName>
</protein>
<evidence type="ECO:0000256" key="2">
    <source>
        <dbReference type="ARBA" id="ARBA00023125"/>
    </source>
</evidence>
<sequence length="476" mass="53270">MKIARMDNPVRADWFSDQGLRLDASPYLSGALEVRKRLEVLPNTVRLASLTTGYNDGIFNGPQFRRVYLSNPEHSVPFLGSKDMMTSDLTRLPRLRRSDAESGSLSHLRLKPGMTLISCSGFHAGRRSYVRPDMATIWSSQDVLKVEPDPGKIRAGYLYAFLASRFGEAFVKASVYGSAVKHIEPHHLVDLPVPRFDSVLEQQIHDLVEESARLRAAFQAGLVAASEDFFRSAGLPELIDYRWHDEESDLGFVVHGVTPVTLRALNFRPRAQRLTDVLRSVPGTTLGQVCEGGTLRTGARFKRIDTDEEHGVRLVGQRQAFWGRPEGRWISAAAAPGDILQEDETILVAAHGTFGENEVYSRSVFITGSLLENAYGQDFLRVLSGRAEVPGAYLFALFRTNAMFRIFRSISVGGKQQEYHTTLLRDLPIPLAPMADRERIAETVRKAYRDRDRADVLEDQALALLTDAIEEAEARW</sequence>
<keyword evidence="2" id="KW-0238">DNA-binding</keyword>
<gene>
    <name evidence="3" type="ORF">CLV30_101106</name>
</gene>
<evidence type="ECO:0000313" key="3">
    <source>
        <dbReference type="EMBL" id="PSL08139.1"/>
    </source>
</evidence>
<dbReference type="GO" id="GO:0009307">
    <property type="term" value="P:DNA restriction-modification system"/>
    <property type="evidence" value="ECO:0007669"/>
    <property type="project" value="UniProtKB-KW"/>
</dbReference>
<dbReference type="GO" id="GO:0003677">
    <property type="term" value="F:DNA binding"/>
    <property type="evidence" value="ECO:0007669"/>
    <property type="project" value="UniProtKB-KW"/>
</dbReference>
<dbReference type="SUPFAM" id="SSF116734">
    <property type="entry name" value="DNA methylase specificity domain"/>
    <property type="match status" value="2"/>
</dbReference>
<comment type="caution">
    <text evidence="3">The sequence shown here is derived from an EMBL/GenBank/DDBJ whole genome shotgun (WGS) entry which is preliminary data.</text>
</comment>
<dbReference type="OrthoDB" id="9798929at2"/>
<name>A0A2P8EF82_9ACTN</name>
<dbReference type="PANTHER" id="PTHR30408">
    <property type="entry name" value="TYPE-1 RESTRICTION ENZYME ECOKI SPECIFICITY PROTEIN"/>
    <property type="match status" value="1"/>
</dbReference>
<dbReference type="Proteomes" id="UP000243528">
    <property type="component" value="Unassembled WGS sequence"/>
</dbReference>
<evidence type="ECO:0000256" key="1">
    <source>
        <dbReference type="ARBA" id="ARBA00022747"/>
    </source>
</evidence>
<keyword evidence="4" id="KW-1185">Reference proteome</keyword>
<proteinExistence type="predicted"/>